<keyword evidence="1" id="KW-0813">Transport</keyword>
<dbReference type="Pfam" id="PF00005">
    <property type="entry name" value="ABC_tran"/>
    <property type="match status" value="1"/>
</dbReference>
<evidence type="ECO:0000256" key="3">
    <source>
        <dbReference type="ARBA" id="ARBA00022840"/>
    </source>
</evidence>
<reference evidence="7 8" key="1">
    <citation type="submission" date="2018-01" db="EMBL/GenBank/DDBJ databases">
        <title>Halomonas endophytica sp. nov., isolated from storage liquid in the stems of Populus euphratica.</title>
        <authorList>
            <person name="Chen C."/>
        </authorList>
    </citation>
    <scope>NUCLEOTIDE SEQUENCE [LARGE SCALE GENOMIC DNA]</scope>
    <source>
        <strain evidence="7 8">MC28</strain>
    </source>
</reference>
<dbReference type="AlphaFoldDB" id="A0A2N7UA97"/>
<dbReference type="EMBL" id="PNRF01000007">
    <property type="protein sequence ID" value="PMR77367.1"/>
    <property type="molecule type" value="Genomic_DNA"/>
</dbReference>
<evidence type="ECO:0000256" key="1">
    <source>
        <dbReference type="ARBA" id="ARBA00022448"/>
    </source>
</evidence>
<dbReference type="Gene3D" id="3.40.50.300">
    <property type="entry name" value="P-loop containing nucleotide triphosphate hydrolases"/>
    <property type="match status" value="1"/>
</dbReference>
<dbReference type="GO" id="GO:0016887">
    <property type="term" value="F:ATP hydrolysis activity"/>
    <property type="evidence" value="ECO:0007669"/>
    <property type="project" value="InterPro"/>
</dbReference>
<dbReference type="PROSITE" id="PS50893">
    <property type="entry name" value="ABC_TRANSPORTER_2"/>
    <property type="match status" value="1"/>
</dbReference>
<evidence type="ECO:0000313" key="7">
    <source>
        <dbReference type="EMBL" id="PMR77367.1"/>
    </source>
</evidence>
<protein>
    <recommendedName>
        <fullName evidence="6">ABC transporter domain-containing protein</fullName>
    </recommendedName>
</protein>
<dbReference type="InterPro" id="IPR027417">
    <property type="entry name" value="P-loop_NTPase"/>
</dbReference>
<dbReference type="InterPro" id="IPR003439">
    <property type="entry name" value="ABC_transporter-like_ATP-bd"/>
</dbReference>
<keyword evidence="4" id="KW-1278">Translocase</keyword>
<feature type="domain" description="ABC transporter" evidence="6">
    <location>
        <begin position="2"/>
        <end position="239"/>
    </location>
</feature>
<dbReference type="SMART" id="SM00382">
    <property type="entry name" value="AAA"/>
    <property type="match status" value="1"/>
</dbReference>
<comment type="caution">
    <text evidence="7">The sequence shown here is derived from an EMBL/GenBank/DDBJ whole genome shotgun (WGS) entry which is preliminary data.</text>
</comment>
<keyword evidence="8" id="KW-1185">Reference proteome</keyword>
<gene>
    <name evidence="7" type="ORF">C1H69_02185</name>
</gene>
<evidence type="ECO:0000256" key="5">
    <source>
        <dbReference type="ARBA" id="ARBA00037066"/>
    </source>
</evidence>
<dbReference type="SUPFAM" id="SSF52540">
    <property type="entry name" value="P-loop containing nucleoside triphosphate hydrolases"/>
    <property type="match status" value="1"/>
</dbReference>
<accession>A0A2N7UA97</accession>
<organism evidence="7 8">
    <name type="scientific">Billgrantia endophytica</name>
    <dbReference type="NCBI Taxonomy" id="2033802"/>
    <lineage>
        <taxon>Bacteria</taxon>
        <taxon>Pseudomonadati</taxon>
        <taxon>Pseudomonadota</taxon>
        <taxon>Gammaproteobacteria</taxon>
        <taxon>Oceanospirillales</taxon>
        <taxon>Halomonadaceae</taxon>
        <taxon>Billgrantia</taxon>
    </lineage>
</organism>
<proteinExistence type="predicted"/>
<dbReference type="Proteomes" id="UP000235803">
    <property type="component" value="Unassembled WGS sequence"/>
</dbReference>
<sequence>MLEAKALTLIKSGRCLLDKVNLTLRRGEFIAVLGPNGAGKSTLMHCLSGAERGTGEVTMDHRCPSTISAAELAIKRAVLEQAPRVSAPFSVDALVRLGVPRELTASATDEVSERAIELLDLGTLRRRPVLSLSGGEQHRTQMARVMAQLWAGQLLGGGRYLLIDEPTASLDLHHQITVLKAARQAALEGVGVLAILHDLSLAASVADRLLLLKQGRVVADGTPHETLTRERLSELYGLPVMVHESEGTLTVTPHYAACWSDT</sequence>
<comment type="function">
    <text evidence="5">Part of the ABC transporter complex HmuTUV involved in hemin import. Responsible for energy coupling to the transport system.</text>
</comment>
<evidence type="ECO:0000313" key="8">
    <source>
        <dbReference type="Proteomes" id="UP000235803"/>
    </source>
</evidence>
<dbReference type="CDD" id="cd03214">
    <property type="entry name" value="ABC_Iron-Siderophores_B12_Hemin"/>
    <property type="match status" value="1"/>
</dbReference>
<dbReference type="PANTHER" id="PTHR42794:SF1">
    <property type="entry name" value="HEMIN IMPORT ATP-BINDING PROTEIN HMUV"/>
    <property type="match status" value="1"/>
</dbReference>
<keyword evidence="2" id="KW-0547">Nucleotide-binding</keyword>
<dbReference type="InterPro" id="IPR003593">
    <property type="entry name" value="AAA+_ATPase"/>
</dbReference>
<dbReference type="GO" id="GO:0005524">
    <property type="term" value="F:ATP binding"/>
    <property type="evidence" value="ECO:0007669"/>
    <property type="project" value="UniProtKB-KW"/>
</dbReference>
<name>A0A2N7UA97_9GAMM</name>
<evidence type="ECO:0000256" key="4">
    <source>
        <dbReference type="ARBA" id="ARBA00022967"/>
    </source>
</evidence>
<dbReference type="OrthoDB" id="6461291at2"/>
<evidence type="ECO:0000259" key="6">
    <source>
        <dbReference type="PROSITE" id="PS50893"/>
    </source>
</evidence>
<dbReference type="PANTHER" id="PTHR42794">
    <property type="entry name" value="HEMIN IMPORT ATP-BINDING PROTEIN HMUV"/>
    <property type="match status" value="1"/>
</dbReference>
<keyword evidence="3" id="KW-0067">ATP-binding</keyword>
<evidence type="ECO:0000256" key="2">
    <source>
        <dbReference type="ARBA" id="ARBA00022741"/>
    </source>
</evidence>